<name>A0A1H3VDB9_9FLAO</name>
<keyword evidence="2" id="KW-1185">Reference proteome</keyword>
<gene>
    <name evidence="1" type="ORF">SAMN05421540_10116</name>
</gene>
<dbReference type="Proteomes" id="UP000198820">
    <property type="component" value="Unassembled WGS sequence"/>
</dbReference>
<proteinExistence type="predicted"/>
<sequence>MIYNIINIDFKKVSIYIGAFFIYFSDSKYNYDKKTTDL</sequence>
<protein>
    <submittedName>
        <fullName evidence="1">Uncharacterized protein</fullName>
    </submittedName>
</protein>
<evidence type="ECO:0000313" key="1">
    <source>
        <dbReference type="EMBL" id="SDZ72807.1"/>
    </source>
</evidence>
<accession>A0A1H3VDB9</accession>
<dbReference type="EMBL" id="FNQF01000001">
    <property type="protein sequence ID" value="SDZ72807.1"/>
    <property type="molecule type" value="Genomic_DNA"/>
</dbReference>
<organism evidence="1 2">
    <name type="scientific">Psychroflexus halocasei</name>
    <dbReference type="NCBI Taxonomy" id="908615"/>
    <lineage>
        <taxon>Bacteria</taxon>
        <taxon>Pseudomonadati</taxon>
        <taxon>Bacteroidota</taxon>
        <taxon>Flavobacteriia</taxon>
        <taxon>Flavobacteriales</taxon>
        <taxon>Flavobacteriaceae</taxon>
        <taxon>Psychroflexus</taxon>
    </lineage>
</organism>
<reference evidence="1 2" key="1">
    <citation type="submission" date="2016-10" db="EMBL/GenBank/DDBJ databases">
        <authorList>
            <person name="de Groot N.N."/>
        </authorList>
    </citation>
    <scope>NUCLEOTIDE SEQUENCE [LARGE SCALE GENOMIC DNA]</scope>
    <source>
        <strain evidence="1 2">DSM 23581</strain>
    </source>
</reference>
<evidence type="ECO:0000313" key="2">
    <source>
        <dbReference type="Proteomes" id="UP000198820"/>
    </source>
</evidence>
<dbReference type="AlphaFoldDB" id="A0A1H3VDB9"/>